<accession>A0ACC1XWE6</accession>
<gene>
    <name evidence="1" type="ORF">OWV82_013813</name>
</gene>
<comment type="caution">
    <text evidence="1">The sequence shown here is derived from an EMBL/GenBank/DDBJ whole genome shotgun (WGS) entry which is preliminary data.</text>
</comment>
<evidence type="ECO:0000313" key="1">
    <source>
        <dbReference type="EMBL" id="KAJ4715453.1"/>
    </source>
</evidence>
<organism evidence="1 2">
    <name type="scientific">Melia azedarach</name>
    <name type="common">Chinaberry tree</name>
    <dbReference type="NCBI Taxonomy" id="155640"/>
    <lineage>
        <taxon>Eukaryota</taxon>
        <taxon>Viridiplantae</taxon>
        <taxon>Streptophyta</taxon>
        <taxon>Embryophyta</taxon>
        <taxon>Tracheophyta</taxon>
        <taxon>Spermatophyta</taxon>
        <taxon>Magnoliopsida</taxon>
        <taxon>eudicotyledons</taxon>
        <taxon>Gunneridae</taxon>
        <taxon>Pentapetalae</taxon>
        <taxon>rosids</taxon>
        <taxon>malvids</taxon>
        <taxon>Sapindales</taxon>
        <taxon>Meliaceae</taxon>
        <taxon>Melia</taxon>
    </lineage>
</organism>
<keyword evidence="2" id="KW-1185">Reference proteome</keyword>
<name>A0ACC1XWE6_MELAZ</name>
<dbReference type="EMBL" id="CM051400">
    <property type="protein sequence ID" value="KAJ4715453.1"/>
    <property type="molecule type" value="Genomic_DNA"/>
</dbReference>
<sequence>MDSEKVDCEKEAENNIQVEKVLHMTAGEGEYSYDKNALIQHMLLQEKVISKAKHLIEASIVELLSGNECLKIADLGCSSGPKAYLPTWDVIESLHSVCCRLNHKPPDLQVFLNDFPGNDFNSTFKLLPSFYARIKRETGEEFGQCFVAAVPGSFYGRLFPPRSLHFVFSSYALHWLSQVPKGLVSESGISLNKENIYIAKTSPPSVHKAYFDQFEDDFTTFLKSRSEELKLGGRMVLALKSDDKRYHNTWDVFVKAINDLVLEGLIEESKLESFNVPYYGPSDEEIKRLVQQEGSFSIHKLETYYQNWYVGFDNNGNKLDYCETAKQMAIRFKAIAKPLVASHFGNDIVDEIYKRFSVKLIDSLETGLGVSPYLLISLIRK</sequence>
<dbReference type="Proteomes" id="UP001164539">
    <property type="component" value="Chromosome 7"/>
</dbReference>
<protein>
    <submittedName>
        <fullName evidence="1">Methyltransferase-like protein</fullName>
    </submittedName>
</protein>
<reference evidence="1 2" key="1">
    <citation type="journal article" date="2023" name="Science">
        <title>Complex scaffold remodeling in plant triterpene biosynthesis.</title>
        <authorList>
            <person name="De La Pena R."/>
            <person name="Hodgson H."/>
            <person name="Liu J.C."/>
            <person name="Stephenson M.J."/>
            <person name="Martin A.C."/>
            <person name="Owen C."/>
            <person name="Harkess A."/>
            <person name="Leebens-Mack J."/>
            <person name="Jimenez L.E."/>
            <person name="Osbourn A."/>
            <person name="Sattely E.S."/>
        </authorList>
    </citation>
    <scope>NUCLEOTIDE SEQUENCE [LARGE SCALE GENOMIC DNA]</scope>
    <source>
        <strain evidence="2">cv. JPN11</strain>
        <tissue evidence="1">Leaf</tissue>
    </source>
</reference>
<proteinExistence type="predicted"/>
<evidence type="ECO:0000313" key="2">
    <source>
        <dbReference type="Proteomes" id="UP001164539"/>
    </source>
</evidence>